<keyword evidence="5" id="KW-1185">Reference proteome</keyword>
<dbReference type="Pfam" id="PF25398">
    <property type="entry name" value="CUX1_N"/>
    <property type="match status" value="1"/>
</dbReference>
<dbReference type="OrthoDB" id="10257567at2759"/>
<feature type="transmembrane region" description="Helical" evidence="2">
    <location>
        <begin position="116"/>
        <end position="137"/>
    </location>
</feature>
<dbReference type="GO" id="GO:0000977">
    <property type="term" value="F:RNA polymerase II transcription regulatory region sequence-specific DNA binding"/>
    <property type="evidence" value="ECO:0007669"/>
    <property type="project" value="TreeGrafter"/>
</dbReference>
<evidence type="ECO:0000313" key="4">
    <source>
        <dbReference type="EMBL" id="VDM53831.1"/>
    </source>
</evidence>
<dbReference type="EMBL" id="UYYA01000424">
    <property type="protein sequence ID" value="VDM53831.1"/>
    <property type="molecule type" value="Genomic_DNA"/>
</dbReference>
<feature type="transmembrane region" description="Helical" evidence="2">
    <location>
        <begin position="84"/>
        <end position="104"/>
    </location>
</feature>
<dbReference type="GO" id="GO:0000981">
    <property type="term" value="F:DNA-binding transcription factor activity, RNA polymerase II-specific"/>
    <property type="evidence" value="ECO:0007669"/>
    <property type="project" value="TreeGrafter"/>
</dbReference>
<dbReference type="PANTHER" id="PTHR14043">
    <property type="entry name" value="CCAAT DISPLACEMENT PROTEIN-RELATED"/>
    <property type="match status" value="1"/>
</dbReference>
<gene>
    <name evidence="4" type="ORF">ACOC_LOCUS2246</name>
</gene>
<keyword evidence="1" id="KW-0175">Coiled coil</keyword>
<protein>
    <submittedName>
        <fullName evidence="6">Tubulin-specific chaperone A</fullName>
    </submittedName>
</protein>
<dbReference type="WBParaSite" id="ACOC_0000224501-mRNA-1">
    <property type="protein sequence ID" value="ACOC_0000224501-mRNA-1"/>
    <property type="gene ID" value="ACOC_0000224501"/>
</dbReference>
<dbReference type="GO" id="GO:0005634">
    <property type="term" value="C:nucleus"/>
    <property type="evidence" value="ECO:0007669"/>
    <property type="project" value="TreeGrafter"/>
</dbReference>
<evidence type="ECO:0000259" key="3">
    <source>
        <dbReference type="Pfam" id="PF25398"/>
    </source>
</evidence>
<reference evidence="6" key="1">
    <citation type="submission" date="2016-04" db="UniProtKB">
        <authorList>
            <consortium name="WormBaseParasite"/>
        </authorList>
    </citation>
    <scope>IDENTIFICATION</scope>
</reference>
<feature type="domain" description="Cux N-terminal" evidence="3">
    <location>
        <begin position="2"/>
        <end position="94"/>
    </location>
</feature>
<evidence type="ECO:0000256" key="2">
    <source>
        <dbReference type="SAM" id="Phobius"/>
    </source>
</evidence>
<evidence type="ECO:0000313" key="6">
    <source>
        <dbReference type="WBParaSite" id="ACOC_0000224501-mRNA-1"/>
    </source>
</evidence>
<accession>A0A158PEP4</accession>
<reference evidence="4 5" key="2">
    <citation type="submission" date="2018-11" db="EMBL/GenBank/DDBJ databases">
        <authorList>
            <consortium name="Pathogen Informatics"/>
        </authorList>
    </citation>
    <scope>NUCLEOTIDE SEQUENCE [LARGE SCALE GENOMIC DNA]</scope>
    <source>
        <strain evidence="4 5">Costa Rica</strain>
    </source>
</reference>
<dbReference type="STRING" id="334426.A0A158PEP4"/>
<name>A0A158PEP4_ANGCS</name>
<evidence type="ECO:0000256" key="1">
    <source>
        <dbReference type="ARBA" id="ARBA00023054"/>
    </source>
</evidence>
<keyword evidence="2" id="KW-0472">Membrane</keyword>
<proteinExistence type="predicted"/>
<dbReference type="OMA" id="HENEQTR"/>
<dbReference type="PANTHER" id="PTHR14043:SF2">
    <property type="entry name" value="HOMEOBOX PROTEIN CUT"/>
    <property type="match status" value="1"/>
</dbReference>
<dbReference type="AlphaFoldDB" id="A0A158PEP4"/>
<evidence type="ECO:0000313" key="5">
    <source>
        <dbReference type="Proteomes" id="UP000267027"/>
    </source>
</evidence>
<sequence length="140" mass="16211">MENILKNWKNVSWEDIQLRVDSEIKAIGIRQDEGEERRKVLVEESNKYRENTNKESRKVAIPLIKAFQNEVDHLTLRGKAIEAALIEICSQLITLAVICFSLRFQGNLMSVFTAPSLSMFFFLTVSHILLQAIFPLFHFK</sequence>
<keyword evidence="2" id="KW-1133">Transmembrane helix</keyword>
<keyword evidence="2" id="KW-0812">Transmembrane</keyword>
<dbReference type="InterPro" id="IPR057476">
    <property type="entry name" value="Cux_N"/>
</dbReference>
<organism evidence="6">
    <name type="scientific">Angiostrongylus costaricensis</name>
    <name type="common">Nematode worm</name>
    <dbReference type="NCBI Taxonomy" id="334426"/>
    <lineage>
        <taxon>Eukaryota</taxon>
        <taxon>Metazoa</taxon>
        <taxon>Ecdysozoa</taxon>
        <taxon>Nematoda</taxon>
        <taxon>Chromadorea</taxon>
        <taxon>Rhabditida</taxon>
        <taxon>Rhabditina</taxon>
        <taxon>Rhabditomorpha</taxon>
        <taxon>Strongyloidea</taxon>
        <taxon>Metastrongylidae</taxon>
        <taxon>Angiostrongylus</taxon>
    </lineage>
</organism>
<dbReference type="Proteomes" id="UP000267027">
    <property type="component" value="Unassembled WGS sequence"/>
</dbReference>